<evidence type="ECO:0000313" key="7">
    <source>
        <dbReference type="EMBL" id="OXM99925.1"/>
    </source>
</evidence>
<dbReference type="Gene3D" id="3.40.605.10">
    <property type="entry name" value="Aldehyde Dehydrogenase, Chain A, domain 1"/>
    <property type="match status" value="1"/>
</dbReference>
<keyword evidence="8" id="KW-1185">Reference proteome</keyword>
<evidence type="ECO:0000259" key="6">
    <source>
        <dbReference type="Pfam" id="PF00171"/>
    </source>
</evidence>
<evidence type="ECO:0000256" key="3">
    <source>
        <dbReference type="ARBA" id="ARBA00023002"/>
    </source>
</evidence>
<evidence type="ECO:0000256" key="5">
    <source>
        <dbReference type="RuleBase" id="RU003345"/>
    </source>
</evidence>
<dbReference type="SUPFAM" id="SSF53720">
    <property type="entry name" value="ALDH-like"/>
    <property type="match status" value="1"/>
</dbReference>
<evidence type="ECO:0000256" key="4">
    <source>
        <dbReference type="PROSITE-ProRule" id="PRU10007"/>
    </source>
</evidence>
<reference evidence="7 8" key="1">
    <citation type="submission" date="2017-05" db="EMBL/GenBank/DDBJ databases">
        <title>Bifidobacterium vansinderenii sp. nov.</title>
        <authorList>
            <person name="Lugli G.A."/>
            <person name="Duranti S."/>
            <person name="Mangifesta M."/>
        </authorList>
    </citation>
    <scope>NUCLEOTIDE SEQUENCE [LARGE SCALE GENOMIC DNA]</scope>
    <source>
        <strain evidence="7 8">Tam10B</strain>
    </source>
</reference>
<protein>
    <submittedName>
        <fullName evidence="7">Succinate-semialdehyde dehydrogenase</fullName>
    </submittedName>
</protein>
<accession>A0A229VWL5</accession>
<dbReference type="Pfam" id="PF00171">
    <property type="entry name" value="Aldedh"/>
    <property type="match status" value="1"/>
</dbReference>
<dbReference type="RefSeq" id="WP_093960907.1">
    <property type="nucleotide sequence ID" value="NZ_NEWD01000026.1"/>
</dbReference>
<dbReference type="PANTHER" id="PTHR43217">
    <property type="entry name" value="SUCCINATE SEMIALDEHYDE DEHYDROGENASE [NAD(P)+] SAD"/>
    <property type="match status" value="1"/>
</dbReference>
<dbReference type="InterPro" id="IPR015590">
    <property type="entry name" value="Aldehyde_DH_dom"/>
</dbReference>
<feature type="active site" evidence="4">
    <location>
        <position position="231"/>
    </location>
</feature>
<keyword evidence="2" id="KW-0521">NADP</keyword>
<dbReference type="InterPro" id="IPR044148">
    <property type="entry name" value="ALDH_GabD1-like"/>
</dbReference>
<dbReference type="GO" id="GO:0004777">
    <property type="term" value="F:succinate-semialdehyde dehydrogenase (NAD+) activity"/>
    <property type="evidence" value="ECO:0007669"/>
    <property type="project" value="TreeGrafter"/>
</dbReference>
<dbReference type="CDD" id="cd07100">
    <property type="entry name" value="ALDH_SSADH1_GabD1"/>
    <property type="match status" value="1"/>
</dbReference>
<dbReference type="Gene3D" id="3.40.309.10">
    <property type="entry name" value="Aldehyde Dehydrogenase, Chain A, domain 2"/>
    <property type="match status" value="1"/>
</dbReference>
<evidence type="ECO:0000313" key="8">
    <source>
        <dbReference type="Proteomes" id="UP000215433"/>
    </source>
</evidence>
<dbReference type="InterPro" id="IPR047110">
    <property type="entry name" value="GABD/Sad-like"/>
</dbReference>
<dbReference type="InterPro" id="IPR016161">
    <property type="entry name" value="Ald_DH/histidinol_DH"/>
</dbReference>
<dbReference type="AlphaFoldDB" id="A0A229VWL5"/>
<evidence type="ECO:0000256" key="1">
    <source>
        <dbReference type="ARBA" id="ARBA00009986"/>
    </source>
</evidence>
<sequence>MAYATTNPYTGETLKTFPMATFEEVDTALDVAHHAFEWWRDEPIAERTKVLSAAADILEHECNAFASMLTLEMGKITSEAVAEVNVCVAILRYYVKHTETLLAPRLLPTVGFGDTNVQLVNDPMGIIFAVEPWNFPYYQVIRVAAPQLAAGNVVMLKHASNVPQCAALMADLFRRAGAPDGVFTNLYLPHELTEHVIASPYVRGVALTGSEHAGAVIASLAGKHLKKSTLELGGMDAFIVLKDADVAAAAEWAVRGRCRNAGQVCVSSKRFIVVDDVYDEFVERYRAEAAKLVAGDPADPATTLAPLSSVGARIQVERQVADIVAQGASVEYLADVPGWHADGTPGEGAFYPPALITDIPEGTPAARTEIFGPVAQLYRAADEEDAIRIANDSPYGLGGSVFSENVHHAQEIARRLDTGMVTINRASASGPDIPFGGVKNSGYGRELVDLGLKEFVNQKVVING</sequence>
<evidence type="ECO:0000256" key="2">
    <source>
        <dbReference type="ARBA" id="ARBA00022857"/>
    </source>
</evidence>
<dbReference type="PANTHER" id="PTHR43217:SF2">
    <property type="entry name" value="SUCCINATE-SEMIALDEHYDE DEHYDROGENASE [NADP(+)]"/>
    <property type="match status" value="1"/>
</dbReference>
<dbReference type="OrthoDB" id="6882680at2"/>
<dbReference type="PROSITE" id="PS00687">
    <property type="entry name" value="ALDEHYDE_DEHYDR_GLU"/>
    <property type="match status" value="1"/>
</dbReference>
<dbReference type="Proteomes" id="UP000215433">
    <property type="component" value="Unassembled WGS sequence"/>
</dbReference>
<dbReference type="FunFam" id="3.40.605.10:FF:000012">
    <property type="entry name" value="NAD-dependent succinate-semialdehyde dehydrogenase"/>
    <property type="match status" value="1"/>
</dbReference>
<dbReference type="InterPro" id="IPR016162">
    <property type="entry name" value="Ald_DH_N"/>
</dbReference>
<organism evidence="7 8">
    <name type="scientific">Bifidobacterium vansinderenii</name>
    <dbReference type="NCBI Taxonomy" id="1984871"/>
    <lineage>
        <taxon>Bacteria</taxon>
        <taxon>Bacillati</taxon>
        <taxon>Actinomycetota</taxon>
        <taxon>Actinomycetes</taxon>
        <taxon>Bifidobacteriales</taxon>
        <taxon>Bifidobacteriaceae</taxon>
        <taxon>Bifidobacterium</taxon>
    </lineage>
</organism>
<gene>
    <name evidence="7" type="ORF">Tam10B_1775</name>
</gene>
<name>A0A229VWL5_9BIFI</name>
<proteinExistence type="inferred from homology"/>
<keyword evidence="3 5" id="KW-0560">Oxidoreductase</keyword>
<comment type="caution">
    <text evidence="7">The sequence shown here is derived from an EMBL/GenBank/DDBJ whole genome shotgun (WGS) entry which is preliminary data.</text>
</comment>
<dbReference type="InterPro" id="IPR016163">
    <property type="entry name" value="Ald_DH_C"/>
</dbReference>
<comment type="similarity">
    <text evidence="1 5">Belongs to the aldehyde dehydrogenase family.</text>
</comment>
<feature type="domain" description="Aldehyde dehydrogenase" evidence="6">
    <location>
        <begin position="3"/>
        <end position="461"/>
    </location>
</feature>
<dbReference type="EMBL" id="NEWD01000026">
    <property type="protein sequence ID" value="OXM99925.1"/>
    <property type="molecule type" value="Genomic_DNA"/>
</dbReference>
<dbReference type="GO" id="GO:0004030">
    <property type="term" value="F:aldehyde dehydrogenase [NAD(P)+] activity"/>
    <property type="evidence" value="ECO:0007669"/>
    <property type="project" value="InterPro"/>
</dbReference>
<dbReference type="InterPro" id="IPR029510">
    <property type="entry name" value="Ald_DH_CS_GLU"/>
</dbReference>